<keyword evidence="1" id="KW-0472">Membrane</keyword>
<dbReference type="AlphaFoldDB" id="A0A365K9W6"/>
<dbReference type="EMBL" id="QLZQ01000001">
    <property type="protein sequence ID" value="RAZ69570.1"/>
    <property type="molecule type" value="Genomic_DNA"/>
</dbReference>
<gene>
    <name evidence="2" type="ORF">DP119_02620</name>
</gene>
<sequence>MNLEILKDKKTLLGFSLAFLMSISAIILAVAGNGLWVVFILLNLLLLAFSVRRADQLSKARGS</sequence>
<dbReference type="RefSeq" id="WP_112230565.1">
    <property type="nucleotide sequence ID" value="NZ_QLZQ01000001.1"/>
</dbReference>
<reference evidence="2 3" key="1">
    <citation type="submission" date="2018-06" db="EMBL/GenBank/DDBJ databases">
        <title>The draft genome sequences of strains SCU63 and S1.</title>
        <authorList>
            <person name="Gan L."/>
        </authorList>
    </citation>
    <scope>NUCLEOTIDE SEQUENCE [LARGE SCALE GENOMIC DNA]</scope>
    <source>
        <strain evidence="2 3">S1</strain>
    </source>
</reference>
<feature type="transmembrane region" description="Helical" evidence="1">
    <location>
        <begin position="12"/>
        <end position="29"/>
    </location>
</feature>
<feature type="transmembrane region" description="Helical" evidence="1">
    <location>
        <begin position="35"/>
        <end position="51"/>
    </location>
</feature>
<dbReference type="Proteomes" id="UP000251869">
    <property type="component" value="Unassembled WGS sequence"/>
</dbReference>
<proteinExistence type="predicted"/>
<dbReference type="OrthoDB" id="2940849at2"/>
<evidence type="ECO:0000256" key="1">
    <source>
        <dbReference type="SAM" id="Phobius"/>
    </source>
</evidence>
<keyword evidence="1" id="KW-0812">Transmembrane</keyword>
<name>A0A365K9W6_9BACL</name>
<evidence type="ECO:0000313" key="2">
    <source>
        <dbReference type="EMBL" id="RAZ69570.1"/>
    </source>
</evidence>
<accession>A0A365K9W6</accession>
<keyword evidence="3" id="KW-1185">Reference proteome</keyword>
<evidence type="ECO:0000313" key="3">
    <source>
        <dbReference type="Proteomes" id="UP000251869"/>
    </source>
</evidence>
<organism evidence="2 3">
    <name type="scientific">Planococcus maitriensis</name>
    <dbReference type="NCBI Taxonomy" id="221799"/>
    <lineage>
        <taxon>Bacteria</taxon>
        <taxon>Bacillati</taxon>
        <taxon>Bacillota</taxon>
        <taxon>Bacilli</taxon>
        <taxon>Bacillales</taxon>
        <taxon>Caryophanaceae</taxon>
        <taxon>Planococcus</taxon>
    </lineage>
</organism>
<keyword evidence="1" id="KW-1133">Transmembrane helix</keyword>
<comment type="caution">
    <text evidence="2">The sequence shown here is derived from an EMBL/GenBank/DDBJ whole genome shotgun (WGS) entry which is preliminary data.</text>
</comment>
<protein>
    <submittedName>
        <fullName evidence="2">Uncharacterized protein</fullName>
    </submittedName>
</protein>